<evidence type="ECO:0000313" key="4">
    <source>
        <dbReference type="EMBL" id="KAL2505148.1"/>
    </source>
</evidence>
<dbReference type="Pfam" id="PF05970">
    <property type="entry name" value="PIF1"/>
    <property type="match status" value="1"/>
</dbReference>
<comment type="caution">
    <text evidence="4">The sequence shown here is derived from an EMBL/GenBank/DDBJ whole genome shotgun (WGS) entry which is preliminary data.</text>
</comment>
<dbReference type="Gene3D" id="3.40.50.300">
    <property type="entry name" value="P-loop containing nucleotide triphosphate hydrolases"/>
    <property type="match status" value="2"/>
</dbReference>
<keyword evidence="1 4" id="KW-0347">Helicase</keyword>
<dbReference type="SUPFAM" id="SSF52540">
    <property type="entry name" value="P-loop containing nucleoside triphosphate hydrolases"/>
    <property type="match status" value="2"/>
</dbReference>
<accession>A0ABD1SXL1</accession>
<dbReference type="GO" id="GO:0005524">
    <property type="term" value="F:ATP binding"/>
    <property type="evidence" value="ECO:0007669"/>
    <property type="project" value="UniProtKB-KW"/>
</dbReference>
<comment type="cofactor">
    <cofactor evidence="1">
        <name>Mg(2+)</name>
        <dbReference type="ChEBI" id="CHEBI:18420"/>
    </cofactor>
</comment>
<evidence type="ECO:0000259" key="3">
    <source>
        <dbReference type="SMART" id="SM00382"/>
    </source>
</evidence>
<dbReference type="GO" id="GO:0043139">
    <property type="term" value="F:5'-3' DNA helicase activity"/>
    <property type="evidence" value="ECO:0007669"/>
    <property type="project" value="UniProtKB-EC"/>
</dbReference>
<keyword evidence="5" id="KW-1185">Reference proteome</keyword>
<comment type="catalytic activity">
    <reaction evidence="1">
        <text>ATP + H2O = ADP + phosphate + H(+)</text>
        <dbReference type="Rhea" id="RHEA:13065"/>
        <dbReference type="ChEBI" id="CHEBI:15377"/>
        <dbReference type="ChEBI" id="CHEBI:15378"/>
        <dbReference type="ChEBI" id="CHEBI:30616"/>
        <dbReference type="ChEBI" id="CHEBI:43474"/>
        <dbReference type="ChEBI" id="CHEBI:456216"/>
        <dbReference type="EC" id="5.6.2.3"/>
    </reaction>
</comment>
<protein>
    <recommendedName>
        <fullName evidence="1">ATP-dependent DNA helicase</fullName>
        <ecNumber evidence="1">5.6.2.3</ecNumber>
    </recommendedName>
</protein>
<dbReference type="InterPro" id="IPR046700">
    <property type="entry name" value="DUF6570"/>
</dbReference>
<dbReference type="Pfam" id="PF14214">
    <property type="entry name" value="Helitron_like_N"/>
    <property type="match status" value="1"/>
</dbReference>
<proteinExistence type="inferred from homology"/>
<keyword evidence="1" id="KW-0547">Nucleotide-binding</keyword>
<gene>
    <name evidence="4" type="ORF">Adt_20769</name>
</gene>
<dbReference type="PANTHER" id="PTHR47642">
    <property type="entry name" value="ATP-DEPENDENT DNA HELICASE"/>
    <property type="match status" value="1"/>
</dbReference>
<dbReference type="SMART" id="SM00382">
    <property type="entry name" value="AAA"/>
    <property type="match status" value="1"/>
</dbReference>
<reference evidence="5" key="1">
    <citation type="submission" date="2024-07" db="EMBL/GenBank/DDBJ databases">
        <title>Two chromosome-level genome assemblies of Korean endemic species Abeliophyllum distichum and Forsythia ovata (Oleaceae).</title>
        <authorList>
            <person name="Jang H."/>
        </authorList>
    </citation>
    <scope>NUCLEOTIDE SEQUENCE [LARGE SCALE GENOMIC DNA]</scope>
</reference>
<evidence type="ECO:0000256" key="2">
    <source>
        <dbReference type="SAM" id="MobiDB-lite"/>
    </source>
</evidence>
<dbReference type="Pfam" id="PF20209">
    <property type="entry name" value="DUF6570"/>
    <property type="match status" value="1"/>
</dbReference>
<dbReference type="GO" id="GO:0006281">
    <property type="term" value="P:DNA repair"/>
    <property type="evidence" value="ECO:0007669"/>
    <property type="project" value="UniProtKB-KW"/>
</dbReference>
<dbReference type="GO" id="GO:0006310">
    <property type="term" value="P:DNA recombination"/>
    <property type="evidence" value="ECO:0007669"/>
    <property type="project" value="UniProtKB-KW"/>
</dbReference>
<keyword evidence="1" id="KW-0378">Hydrolase</keyword>
<keyword evidence="1" id="KW-0227">DNA damage</keyword>
<feature type="region of interest" description="Disordered" evidence="2">
    <location>
        <begin position="155"/>
        <end position="196"/>
    </location>
</feature>
<dbReference type="CDD" id="cd18809">
    <property type="entry name" value="SF1_C_RecD"/>
    <property type="match status" value="1"/>
</dbReference>
<dbReference type="InterPro" id="IPR025476">
    <property type="entry name" value="Helitron_helicase-like"/>
</dbReference>
<dbReference type="InterPro" id="IPR003593">
    <property type="entry name" value="AAA+_ATPase"/>
</dbReference>
<dbReference type="InterPro" id="IPR027417">
    <property type="entry name" value="P-loop_NTPase"/>
</dbReference>
<comment type="similarity">
    <text evidence="1">Belongs to the helicase family.</text>
</comment>
<keyword evidence="1" id="KW-0067">ATP-binding</keyword>
<evidence type="ECO:0000313" key="5">
    <source>
        <dbReference type="Proteomes" id="UP001604336"/>
    </source>
</evidence>
<dbReference type="Proteomes" id="UP001604336">
    <property type="component" value="Unassembled WGS sequence"/>
</dbReference>
<dbReference type="EMBL" id="JBFOLK010000006">
    <property type="protein sequence ID" value="KAL2505148.1"/>
    <property type="molecule type" value="Genomic_DNA"/>
</dbReference>
<dbReference type="PANTHER" id="PTHR47642:SF6">
    <property type="entry name" value="ATP-DEPENDENT DNA HELICASE"/>
    <property type="match status" value="1"/>
</dbReference>
<name>A0ABD1SXL1_9LAMI</name>
<evidence type="ECO:0000256" key="1">
    <source>
        <dbReference type="RuleBase" id="RU363044"/>
    </source>
</evidence>
<dbReference type="EC" id="5.6.2.3" evidence="1"/>
<sequence>MVSRFAKVYYRRRKSIVGLTIPLSNDVHTSKDGGILDHANTHCQHLGPSCSHFGKFYTRRKERIHIKKTKIVVPPSIDGFATERCDTRSRRTNRQRRKAFDSLVIPGSNVCSTSRENPCRSLHQAYVNKGLRAVRLRRTSFTSFIMPITRQTRVRSPRNVNERRARQAIDTARRRKARAEQTSMHRADVRASDCARRKQARASQTIQQRANSLAIDNARRKRLREGQTSHIRSRERGLHTLRIDVDMLNHPMTLSTTQCFRKSCGELMWVSCSVCRISFPGIKSSEICTQCSGQIQRGLNPLKFSAENLMDPGVVPIELSRLTNLEQILIARVHPMMSVYRVKGQQYKYSGNVINFAQDVNSIATVLPFKPSDLSAILIVNRTGAHAVKEFRVRREYVRKALVWLKQNHLYYRDITIDEYTLQTLPHDGIPEDIPHSDEDNEHNSYAHPPTDVVEDDIEGPPEIVNQNVHIDEFHAVGTISVGPQPNQQACIHRALHVADVDRTIAHMHLTNKVIDEFSTPGYISMVFPALFPYGNADFRQAHPRKLNPSEYFQYLMKYIDGRFAKDSRFRYFAWNSISRWRALALGDVYVNKNPMDAELSIQDIQNMVASGDKHLATRISYYAKSIRGTRAYWYTRLKELTAMLDPLTNLNSLSEIDLRKRRAKLLNDNPCVVAWFFQTRIDLFFKHFLIKEFDVIDFWYRFEWQHRGSGHVHGILWVKDAPDINRITTNDDDMKRVIEYFDQLVCTDNPDVNISMPLQKHPCARVLSIDDDLDSDDNDYAYLVNWVMRHSKCGTYCMRLHKTTKQMLCRFRYPFDVREHSSIIEDPPNSHMFRFLGQRNDPLVCSHNRKVLQTWRANIDWSPVLSVESVIHYIAKYASKAEPASKTFTETLRQIVDDIRRPCPTAISAIKRLLIKSVSERDISAQEACHLLMGYPLTKSSRKFVLLNVSDKSMFSSTVRRSHGAHGEDVVGTDPSFVIRYMSRPSDYENLSLLQMAKKHYFSNNIWHKSKVESIVRIIPEIECNVLVQNGEKWELYCRQQVLLHYHYRSLVEAKGEFETWSIRYFDLGLALNDTVNTTELVNDEFEEDEDIYLEVEGVSREEWMFAASMGPLCDYGIDVELGFRDFDTAHNWAEGLYRYPNIDIERKFIHSHLGVGEDSNNELVNNNVVVPLTDLSAQQRMAHDLILTSLREQKPIHMIISGGAGTGKSTLINAIVHSAFNLFHSNKAVRIMAPTGFAAFNIGGATIHHELAISAERKPSQPYTHISGDQCRRMQEDFKDTKLIIIDEYSMLGRAMIANVDLRCRDIFANNEAFGGVSVVLVGDIRQLPPVFDSPLYSGNGSYMQQCGSLAYSVFNKCIRLSHIFRQAGEDQASLRETLHRLSDGTSTLEDWYMFKSRDYSTLTAEEMNNFKYSLRLFPTKQSANQYNRERLIELGRPIARIVSKNNCETATKSEPDQAKGLEKLLYISIGARVMLRANLATHNGLVNGAMGTVVDIVYAVNCKSPCDLPLAIIVDFDNYRGTSFREGTNLIPIPPITSNWKASNGTSCQRTQIPVVLCWAITIHKSQGLTLDKVVVDIGDKESLGLTFVALSRTRKLQDLIFNPMFSYERLQKIGKCEGLKGRRQEEERLRTIQILSDYC</sequence>
<feature type="compositionally biased region" description="Basic and acidic residues" evidence="2">
    <location>
        <begin position="183"/>
        <end position="196"/>
    </location>
</feature>
<dbReference type="GO" id="GO:0016787">
    <property type="term" value="F:hydrolase activity"/>
    <property type="evidence" value="ECO:0007669"/>
    <property type="project" value="UniProtKB-KW"/>
</dbReference>
<dbReference type="InterPro" id="IPR010285">
    <property type="entry name" value="DNA_helicase_pif1-like_DEAD"/>
</dbReference>
<keyword evidence="1" id="KW-0233">DNA recombination</keyword>
<keyword evidence="1" id="KW-0234">DNA repair</keyword>
<feature type="domain" description="AAA+ ATPase" evidence="3">
    <location>
        <begin position="1196"/>
        <end position="1344"/>
    </location>
</feature>
<organism evidence="4 5">
    <name type="scientific">Abeliophyllum distichum</name>
    <dbReference type="NCBI Taxonomy" id="126358"/>
    <lineage>
        <taxon>Eukaryota</taxon>
        <taxon>Viridiplantae</taxon>
        <taxon>Streptophyta</taxon>
        <taxon>Embryophyta</taxon>
        <taxon>Tracheophyta</taxon>
        <taxon>Spermatophyta</taxon>
        <taxon>Magnoliopsida</taxon>
        <taxon>eudicotyledons</taxon>
        <taxon>Gunneridae</taxon>
        <taxon>Pentapetalae</taxon>
        <taxon>asterids</taxon>
        <taxon>lamiids</taxon>
        <taxon>Lamiales</taxon>
        <taxon>Oleaceae</taxon>
        <taxon>Forsythieae</taxon>
        <taxon>Abeliophyllum</taxon>
    </lineage>
</organism>
<dbReference type="InterPro" id="IPR051055">
    <property type="entry name" value="PIF1_helicase"/>
</dbReference>